<dbReference type="Proteomes" id="UP000219559">
    <property type="component" value="Unassembled WGS sequence"/>
</dbReference>
<dbReference type="AlphaFoldDB" id="A0A2A4G888"/>
<evidence type="ECO:0008006" key="3">
    <source>
        <dbReference type="Google" id="ProtNLM"/>
    </source>
</evidence>
<dbReference type="EMBL" id="NBWU01000004">
    <property type="protein sequence ID" value="PCE64184.1"/>
    <property type="molecule type" value="Genomic_DNA"/>
</dbReference>
<gene>
    <name evidence="1" type="ORF">B7P33_12025</name>
</gene>
<sequence length="124" mass="14255">MKNTLSLLTGLLLTACYSPNRNCTDFATGTFEFEYEIDGNTKKATFKRDLKYSVDYFDNQIDSSTVRWLNDCEFVLTPLDGKQTAIHYKILSTTSDSYLFEYKRAVKQAHKKQLVKRGTATKID</sequence>
<evidence type="ECO:0000313" key="2">
    <source>
        <dbReference type="Proteomes" id="UP000219559"/>
    </source>
</evidence>
<organism evidence="1 2">
    <name type="scientific">Sediminicola luteus</name>
    <dbReference type="NCBI Taxonomy" id="319238"/>
    <lineage>
        <taxon>Bacteria</taxon>
        <taxon>Pseudomonadati</taxon>
        <taxon>Bacteroidota</taxon>
        <taxon>Flavobacteriia</taxon>
        <taxon>Flavobacteriales</taxon>
        <taxon>Flavobacteriaceae</taxon>
        <taxon>Sediminicola</taxon>
    </lineage>
</organism>
<reference evidence="1 2" key="1">
    <citation type="submission" date="2017-04" db="EMBL/GenBank/DDBJ databases">
        <title>A new member of the family Flavobacteriaceae isolated from ascidians.</title>
        <authorList>
            <person name="Chen L."/>
        </authorList>
    </citation>
    <scope>NUCLEOTIDE SEQUENCE [LARGE SCALE GENOMIC DNA]</scope>
    <source>
        <strain evidence="1 2">HQA918</strain>
    </source>
</reference>
<dbReference type="PROSITE" id="PS51257">
    <property type="entry name" value="PROKAR_LIPOPROTEIN"/>
    <property type="match status" value="1"/>
</dbReference>
<comment type="caution">
    <text evidence="1">The sequence shown here is derived from an EMBL/GenBank/DDBJ whole genome shotgun (WGS) entry which is preliminary data.</text>
</comment>
<keyword evidence="2" id="KW-1185">Reference proteome</keyword>
<name>A0A2A4G888_9FLAO</name>
<protein>
    <recommendedName>
        <fullName evidence="3">DNA topoisomerase IV</fullName>
    </recommendedName>
</protein>
<proteinExistence type="predicted"/>
<evidence type="ECO:0000313" key="1">
    <source>
        <dbReference type="EMBL" id="PCE64184.1"/>
    </source>
</evidence>
<accession>A0A2A4G888</accession>